<name>A0A5T8BIE7_SALER</name>
<accession>A0A5T8BIE7</accession>
<dbReference type="SUPFAM" id="SSF49401">
    <property type="entry name" value="Bacterial adhesins"/>
    <property type="match status" value="1"/>
</dbReference>
<evidence type="ECO:0008006" key="2">
    <source>
        <dbReference type="Google" id="ProtNLM"/>
    </source>
</evidence>
<evidence type="ECO:0000313" key="1">
    <source>
        <dbReference type="EMBL" id="EBN4403325.1"/>
    </source>
</evidence>
<organism evidence="1">
    <name type="scientific">Salmonella enterica</name>
    <name type="common">Salmonella choleraesuis</name>
    <dbReference type="NCBI Taxonomy" id="28901"/>
    <lineage>
        <taxon>Bacteria</taxon>
        <taxon>Pseudomonadati</taxon>
        <taxon>Pseudomonadota</taxon>
        <taxon>Gammaproteobacteria</taxon>
        <taxon>Enterobacterales</taxon>
        <taxon>Enterobacteriaceae</taxon>
        <taxon>Salmonella</taxon>
    </lineage>
</organism>
<dbReference type="AlphaFoldDB" id="A0A5T8BIE7"/>
<sequence>MFNVVSYEKVSPTVNRIIKKLIKKMVLPLLTILLITTGFPVWADSSCSVTGGTVSLDNVNLQAGEVTPGKILYKNTHQVTYTCSVTAQNQTFNWYPALSAQGSHLGDVITLLKSLGLAMEITIQEPGTSGSADIKWDTLQDNHFTKIFGTVMGTDSGNYSKCTGEPDTSQRFHCTYTRTADITVKLFVENEFKAINISTPVPSINDALFIVPVARGVASGIPGTPGKGIKTSPFNIRILSADLFKLEITPERVNLGRLYKTDTNLFRSGAFDVKVIQQKDAAPDQSFTLPLDITFQRGKLSLTSDNKGLILKNTDDESGNSDGNGLQLAIRDKTSNELVTFDKKQPVGDLNIDSNRAGANSVTRQYAVEVSRINGAEIKTGRFTASVPVIVTYN</sequence>
<comment type="caution">
    <text evidence="1">The sequence shown here is derived from an EMBL/GenBank/DDBJ whole genome shotgun (WGS) entry which is preliminary data.</text>
</comment>
<dbReference type="EMBL" id="AAGFSO010000038">
    <property type="protein sequence ID" value="EBN4403325.1"/>
    <property type="molecule type" value="Genomic_DNA"/>
</dbReference>
<reference evidence="1" key="1">
    <citation type="submission" date="2018-07" db="EMBL/GenBank/DDBJ databases">
        <authorList>
            <consortium name="PulseNet: The National Subtyping Network for Foodborne Disease Surveillance"/>
            <person name="Tarr C.L."/>
            <person name="Trees E."/>
            <person name="Katz L.S."/>
            <person name="Carleton-Romer H.A."/>
            <person name="Stroika S."/>
            <person name="Kucerova Z."/>
            <person name="Roache K.F."/>
            <person name="Sabol A.L."/>
            <person name="Besser J."/>
            <person name="Gerner-Smidt P."/>
        </authorList>
    </citation>
    <scope>NUCLEOTIDE SEQUENCE</scope>
    <source>
        <strain evidence="1">PNUSAS044948</strain>
    </source>
</reference>
<gene>
    <name evidence="1" type="ORF">DSA09_25480</name>
</gene>
<dbReference type="InterPro" id="IPR008966">
    <property type="entry name" value="Adhesion_dom_sf"/>
</dbReference>
<protein>
    <recommendedName>
        <fullName evidence="2">Fimbrial protein</fullName>
    </recommendedName>
</protein>
<proteinExistence type="predicted"/>